<dbReference type="AlphaFoldDB" id="A0A087EKU3"/>
<proteinExistence type="predicted"/>
<sequence>MNSLHLHFDILQTASAIQKRLGMLDQPVVGQVCFVSQSMFQARPVIHGDSAELHFHRGVMSSGRKEHGHSINNVKAAVSVLLRIFDVILYSKHLDV</sequence>
<name>A0A087EKU3_9BIFI</name>
<protein>
    <submittedName>
        <fullName evidence="1">Uncharacterized protein</fullName>
    </submittedName>
</protein>
<dbReference type="EMBL" id="JGZU01000002">
    <property type="protein sequence ID" value="KFJ08394.1"/>
    <property type="molecule type" value="Genomic_DNA"/>
</dbReference>
<evidence type="ECO:0000313" key="1">
    <source>
        <dbReference type="EMBL" id="KFJ08394.1"/>
    </source>
</evidence>
<reference evidence="1 2" key="1">
    <citation type="submission" date="2014-03" db="EMBL/GenBank/DDBJ databases">
        <title>Genomics of Bifidobacteria.</title>
        <authorList>
            <person name="Ventura M."/>
            <person name="Milani C."/>
            <person name="Lugli G.A."/>
        </authorList>
    </citation>
    <scope>NUCLEOTIDE SEQUENCE [LARGE SCALE GENOMIC DNA]</scope>
    <source>
        <strain evidence="1 2">JCM 13495</strain>
    </source>
</reference>
<dbReference type="STRING" id="356829.BITS_0912"/>
<organism evidence="1 2">
    <name type="scientific">Bifidobacterium tsurumiense</name>
    <dbReference type="NCBI Taxonomy" id="356829"/>
    <lineage>
        <taxon>Bacteria</taxon>
        <taxon>Bacillati</taxon>
        <taxon>Actinomycetota</taxon>
        <taxon>Actinomycetes</taxon>
        <taxon>Bifidobacteriales</taxon>
        <taxon>Bifidobacteriaceae</taxon>
        <taxon>Bifidobacterium</taxon>
    </lineage>
</organism>
<dbReference type="Proteomes" id="UP000029080">
    <property type="component" value="Unassembled WGS sequence"/>
</dbReference>
<comment type="caution">
    <text evidence="1">The sequence shown here is derived from an EMBL/GenBank/DDBJ whole genome shotgun (WGS) entry which is preliminary data.</text>
</comment>
<accession>A0A087EKU3</accession>
<evidence type="ECO:0000313" key="2">
    <source>
        <dbReference type="Proteomes" id="UP000029080"/>
    </source>
</evidence>
<gene>
    <name evidence="1" type="ORF">BITS_0912</name>
</gene>
<keyword evidence="2" id="KW-1185">Reference proteome</keyword>